<evidence type="ECO:0000313" key="9">
    <source>
        <dbReference type="EMBL" id="CAE0361845.1"/>
    </source>
</evidence>
<protein>
    <recommendedName>
        <fullName evidence="10">Major facilitator superfamily (MFS) profile domain-containing protein</fullName>
    </recommendedName>
</protein>
<evidence type="ECO:0008006" key="10">
    <source>
        <dbReference type="Google" id="ProtNLM"/>
    </source>
</evidence>
<dbReference type="InterPro" id="IPR036259">
    <property type="entry name" value="MFS_trans_sf"/>
</dbReference>
<dbReference type="Pfam" id="PF11700">
    <property type="entry name" value="ATG22"/>
    <property type="match status" value="1"/>
</dbReference>
<feature type="transmembrane region" description="Helical" evidence="8">
    <location>
        <begin position="142"/>
        <end position="166"/>
    </location>
</feature>
<accession>A0A7S3JQL2</accession>
<proteinExistence type="inferred from homology"/>
<evidence type="ECO:0000256" key="3">
    <source>
        <dbReference type="ARBA" id="ARBA00022448"/>
    </source>
</evidence>
<feature type="transmembrane region" description="Helical" evidence="8">
    <location>
        <begin position="448"/>
        <end position="467"/>
    </location>
</feature>
<feature type="transmembrane region" description="Helical" evidence="8">
    <location>
        <begin position="423"/>
        <end position="442"/>
    </location>
</feature>
<feature type="transmembrane region" description="Helical" evidence="8">
    <location>
        <begin position="117"/>
        <end position="136"/>
    </location>
</feature>
<evidence type="ECO:0000256" key="5">
    <source>
        <dbReference type="ARBA" id="ARBA00022989"/>
    </source>
</evidence>
<organism evidence="9">
    <name type="scientific">Aureoumbra lagunensis</name>
    <dbReference type="NCBI Taxonomy" id="44058"/>
    <lineage>
        <taxon>Eukaryota</taxon>
        <taxon>Sar</taxon>
        <taxon>Stramenopiles</taxon>
        <taxon>Ochrophyta</taxon>
        <taxon>Pelagophyceae</taxon>
        <taxon>Pelagomonadales</taxon>
        <taxon>Aureoumbra</taxon>
    </lineage>
</organism>
<sequence>MSGNDQDDPSSSSEKVSSKLFGNWRQAHTVGYLWDNTASGLILSTTTFLNLAILRLATVAAGCPGNPEDDDENCTKSVYGLKPESVLTAVATAGQLVGAFLTPFAGAICDYTSKRRIVGAISGWILALCTLIQAGLHAKTWFIMALLQIFAIASYVIHQAMVLSYLPGLSRLDDTGVLDDPDVRYRVNACSVITAFGANLSSYIFFGAIFVFSGIGIVNIVNLVQGVIGVVVSLIYFFIWHPDNGYKGAFIHIPPLKHIHPIKLIESCSGISIIALKEIRASYILLYFDFPDVGRFLCGYAIANAAASSFATLAVVFLSQYLNFDETKTLYVIAQVLIISLPAGAYGVKLMARFSPKKVFLNTVGVFAASTMLGFFVILPTARDLVFFFGFIWGSCFGIYYSANTAFYTQLVPKHAESFFMSLFYFASVILTWSPPAIFTLLNQFTNATRAVFLIIAVFFFISYPIISTVSVSRAQLAITQHDAQLAQHPAGSLDEADFQRFMSDGNLDVSRDHENGIAMNNQGLPFVKSTVHNARDNSNGDSAPPSPDDADKTKQFRRT</sequence>
<evidence type="ECO:0000256" key="4">
    <source>
        <dbReference type="ARBA" id="ARBA00022692"/>
    </source>
</evidence>
<feature type="transmembrane region" description="Helical" evidence="8">
    <location>
        <begin position="360"/>
        <end position="379"/>
    </location>
</feature>
<dbReference type="EMBL" id="HBIJ01003655">
    <property type="protein sequence ID" value="CAE0361845.1"/>
    <property type="molecule type" value="Transcribed_RNA"/>
</dbReference>
<comment type="subcellular location">
    <subcellularLocation>
        <location evidence="1">Endomembrane system</location>
        <topology evidence="1">Multi-pass membrane protein</topology>
    </subcellularLocation>
</comment>
<feature type="transmembrane region" description="Helical" evidence="8">
    <location>
        <begin position="217"/>
        <end position="239"/>
    </location>
</feature>
<feature type="transmembrane region" description="Helical" evidence="8">
    <location>
        <begin position="330"/>
        <end position="348"/>
    </location>
</feature>
<evidence type="ECO:0000256" key="8">
    <source>
        <dbReference type="SAM" id="Phobius"/>
    </source>
</evidence>
<dbReference type="InterPro" id="IPR024671">
    <property type="entry name" value="Atg22-like"/>
</dbReference>
<name>A0A7S3JQL2_9STRA</name>
<keyword evidence="6 8" id="KW-0472">Membrane</keyword>
<evidence type="ECO:0000256" key="7">
    <source>
        <dbReference type="SAM" id="MobiDB-lite"/>
    </source>
</evidence>
<reference evidence="9" key="1">
    <citation type="submission" date="2021-01" db="EMBL/GenBank/DDBJ databases">
        <authorList>
            <person name="Corre E."/>
            <person name="Pelletier E."/>
            <person name="Niang G."/>
            <person name="Scheremetjew M."/>
            <person name="Finn R."/>
            <person name="Kale V."/>
            <person name="Holt S."/>
            <person name="Cochrane G."/>
            <person name="Meng A."/>
            <person name="Brown T."/>
            <person name="Cohen L."/>
        </authorList>
    </citation>
    <scope>NUCLEOTIDE SEQUENCE</scope>
    <source>
        <strain evidence="9">CCMP1510</strain>
    </source>
</reference>
<evidence type="ECO:0000256" key="1">
    <source>
        <dbReference type="ARBA" id="ARBA00004127"/>
    </source>
</evidence>
<feature type="compositionally biased region" description="Basic and acidic residues" evidence="7">
    <location>
        <begin position="550"/>
        <end position="560"/>
    </location>
</feature>
<comment type="similarity">
    <text evidence="2">Belongs to the ATG22 family.</text>
</comment>
<dbReference type="InterPro" id="IPR050495">
    <property type="entry name" value="ATG22/LtaA_families"/>
</dbReference>
<dbReference type="Gene3D" id="1.20.1250.20">
    <property type="entry name" value="MFS general substrate transporter like domains"/>
    <property type="match status" value="2"/>
</dbReference>
<feature type="transmembrane region" description="Helical" evidence="8">
    <location>
        <begin position="385"/>
        <end position="403"/>
    </location>
</feature>
<evidence type="ECO:0000256" key="6">
    <source>
        <dbReference type="ARBA" id="ARBA00023136"/>
    </source>
</evidence>
<dbReference type="PANTHER" id="PTHR23519">
    <property type="entry name" value="AUTOPHAGY-RELATED PROTEIN 22"/>
    <property type="match status" value="1"/>
</dbReference>
<feature type="region of interest" description="Disordered" evidence="7">
    <location>
        <begin position="532"/>
        <end position="560"/>
    </location>
</feature>
<gene>
    <name evidence="9" type="ORF">ALAG00032_LOCUS2578</name>
</gene>
<keyword evidence="4 8" id="KW-0812">Transmembrane</keyword>
<evidence type="ECO:0000256" key="2">
    <source>
        <dbReference type="ARBA" id="ARBA00006978"/>
    </source>
</evidence>
<keyword evidence="5 8" id="KW-1133">Transmembrane helix</keyword>
<dbReference type="PANTHER" id="PTHR23519:SF1">
    <property type="entry name" value="AUTOPHAGY-RELATED PROTEIN 22"/>
    <property type="match status" value="1"/>
</dbReference>
<feature type="transmembrane region" description="Helical" evidence="8">
    <location>
        <begin position="297"/>
        <end position="318"/>
    </location>
</feature>
<dbReference type="GO" id="GO:0012505">
    <property type="term" value="C:endomembrane system"/>
    <property type="evidence" value="ECO:0007669"/>
    <property type="project" value="UniProtKB-SubCell"/>
</dbReference>
<dbReference type="SUPFAM" id="SSF103473">
    <property type="entry name" value="MFS general substrate transporter"/>
    <property type="match status" value="2"/>
</dbReference>
<feature type="transmembrane region" description="Helical" evidence="8">
    <location>
        <begin position="187"/>
        <end position="211"/>
    </location>
</feature>
<keyword evidence="3" id="KW-0813">Transport</keyword>
<dbReference type="AlphaFoldDB" id="A0A7S3JQL2"/>
<feature type="transmembrane region" description="Helical" evidence="8">
    <location>
        <begin position="86"/>
        <end position="105"/>
    </location>
</feature>